<dbReference type="Proteomes" id="UP001595075">
    <property type="component" value="Unassembled WGS sequence"/>
</dbReference>
<proteinExistence type="predicted"/>
<keyword evidence="1" id="KW-0812">Transmembrane</keyword>
<keyword evidence="1" id="KW-1133">Transmembrane helix</keyword>
<accession>A0ABR4CFG9</accession>
<gene>
    <name evidence="2" type="ORF">VTL71DRAFT_15951</name>
</gene>
<keyword evidence="3" id="KW-1185">Reference proteome</keyword>
<comment type="caution">
    <text evidence="2">The sequence shown here is derived from an EMBL/GenBank/DDBJ whole genome shotgun (WGS) entry which is preliminary data.</text>
</comment>
<protein>
    <submittedName>
        <fullName evidence="2">Uncharacterized protein</fullName>
    </submittedName>
</protein>
<sequence length="163" mass="18327">MDWLSVIRNTFYYVSLPIATIFWLTIACLLPFINLASYVLSWFFLPLTFLAKFETLYIYLGVAAAIGLVTGSILHFSSSLLVSVLNLTPVPEETGRSAASVRAAREQKKLDEAWERIPSKNETGLLRNDPEMEKFAEWLEKGDQGVLGQTILEEDDSDDLDGF</sequence>
<evidence type="ECO:0000313" key="3">
    <source>
        <dbReference type="Proteomes" id="UP001595075"/>
    </source>
</evidence>
<dbReference type="EMBL" id="JAZHXI010000009">
    <property type="protein sequence ID" value="KAL2067853.1"/>
    <property type="molecule type" value="Genomic_DNA"/>
</dbReference>
<evidence type="ECO:0000313" key="2">
    <source>
        <dbReference type="EMBL" id="KAL2067853.1"/>
    </source>
</evidence>
<organism evidence="2 3">
    <name type="scientific">Oculimacula yallundae</name>
    <dbReference type="NCBI Taxonomy" id="86028"/>
    <lineage>
        <taxon>Eukaryota</taxon>
        <taxon>Fungi</taxon>
        <taxon>Dikarya</taxon>
        <taxon>Ascomycota</taxon>
        <taxon>Pezizomycotina</taxon>
        <taxon>Leotiomycetes</taxon>
        <taxon>Helotiales</taxon>
        <taxon>Ploettnerulaceae</taxon>
        <taxon>Oculimacula</taxon>
    </lineage>
</organism>
<feature type="transmembrane region" description="Helical" evidence="1">
    <location>
        <begin position="56"/>
        <end position="76"/>
    </location>
</feature>
<keyword evidence="1" id="KW-0472">Membrane</keyword>
<evidence type="ECO:0000256" key="1">
    <source>
        <dbReference type="SAM" id="Phobius"/>
    </source>
</evidence>
<feature type="transmembrane region" description="Helical" evidence="1">
    <location>
        <begin position="20"/>
        <end position="44"/>
    </location>
</feature>
<reference evidence="2 3" key="1">
    <citation type="journal article" date="2024" name="Commun. Biol.">
        <title>Comparative genomic analysis of thermophilic fungi reveals convergent evolutionary adaptations and gene losses.</title>
        <authorList>
            <person name="Steindorff A.S."/>
            <person name="Aguilar-Pontes M.V."/>
            <person name="Robinson A.J."/>
            <person name="Andreopoulos B."/>
            <person name="LaButti K."/>
            <person name="Kuo A."/>
            <person name="Mondo S."/>
            <person name="Riley R."/>
            <person name="Otillar R."/>
            <person name="Haridas S."/>
            <person name="Lipzen A."/>
            <person name="Grimwood J."/>
            <person name="Schmutz J."/>
            <person name="Clum A."/>
            <person name="Reid I.D."/>
            <person name="Moisan M.C."/>
            <person name="Butler G."/>
            <person name="Nguyen T.T.M."/>
            <person name="Dewar K."/>
            <person name="Conant G."/>
            <person name="Drula E."/>
            <person name="Henrissat B."/>
            <person name="Hansel C."/>
            <person name="Singer S."/>
            <person name="Hutchinson M.I."/>
            <person name="de Vries R.P."/>
            <person name="Natvig D.O."/>
            <person name="Powell A.J."/>
            <person name="Tsang A."/>
            <person name="Grigoriev I.V."/>
        </authorList>
    </citation>
    <scope>NUCLEOTIDE SEQUENCE [LARGE SCALE GENOMIC DNA]</scope>
    <source>
        <strain evidence="2 3">CBS 494.80</strain>
    </source>
</reference>
<name>A0ABR4CFG9_9HELO</name>